<feature type="non-terminal residue" evidence="1">
    <location>
        <position position="1"/>
    </location>
</feature>
<evidence type="ECO:0000313" key="2">
    <source>
        <dbReference type="Proteomes" id="UP000886501"/>
    </source>
</evidence>
<keyword evidence="2" id="KW-1185">Reference proteome</keyword>
<protein>
    <submittedName>
        <fullName evidence="1">Uncharacterized protein</fullName>
    </submittedName>
</protein>
<evidence type="ECO:0000313" key="1">
    <source>
        <dbReference type="EMBL" id="KAF9641867.1"/>
    </source>
</evidence>
<gene>
    <name evidence="1" type="ORF">BDM02DRAFT_3073239</name>
</gene>
<reference evidence="1" key="2">
    <citation type="journal article" date="2020" name="Nat. Commun.">
        <title>Large-scale genome sequencing of mycorrhizal fungi provides insights into the early evolution of symbiotic traits.</title>
        <authorList>
            <person name="Miyauchi S."/>
            <person name="Kiss E."/>
            <person name="Kuo A."/>
            <person name="Drula E."/>
            <person name="Kohler A."/>
            <person name="Sanchez-Garcia M."/>
            <person name="Morin E."/>
            <person name="Andreopoulos B."/>
            <person name="Barry K.W."/>
            <person name="Bonito G."/>
            <person name="Buee M."/>
            <person name="Carver A."/>
            <person name="Chen C."/>
            <person name="Cichocki N."/>
            <person name="Clum A."/>
            <person name="Culley D."/>
            <person name="Crous P.W."/>
            <person name="Fauchery L."/>
            <person name="Girlanda M."/>
            <person name="Hayes R.D."/>
            <person name="Keri Z."/>
            <person name="LaButti K."/>
            <person name="Lipzen A."/>
            <person name="Lombard V."/>
            <person name="Magnuson J."/>
            <person name="Maillard F."/>
            <person name="Murat C."/>
            <person name="Nolan M."/>
            <person name="Ohm R.A."/>
            <person name="Pangilinan J."/>
            <person name="Pereira M.F."/>
            <person name="Perotto S."/>
            <person name="Peter M."/>
            <person name="Pfister S."/>
            <person name="Riley R."/>
            <person name="Sitrit Y."/>
            <person name="Stielow J.B."/>
            <person name="Szollosi G."/>
            <person name="Zifcakova L."/>
            <person name="Stursova M."/>
            <person name="Spatafora J.W."/>
            <person name="Tedersoo L."/>
            <person name="Vaario L.M."/>
            <person name="Yamada A."/>
            <person name="Yan M."/>
            <person name="Wang P."/>
            <person name="Xu J."/>
            <person name="Bruns T."/>
            <person name="Baldrian P."/>
            <person name="Vilgalys R."/>
            <person name="Dunand C."/>
            <person name="Henrissat B."/>
            <person name="Grigoriev I.V."/>
            <person name="Hibbett D."/>
            <person name="Nagy L.G."/>
            <person name="Martin F.M."/>
        </authorList>
    </citation>
    <scope>NUCLEOTIDE SEQUENCE</scope>
    <source>
        <strain evidence="1">P2</strain>
    </source>
</reference>
<sequence>GVLNDFDLARFSDQAGASGRDNTGTLLSMALDLLSEEGLRGVISRRYRHE</sequence>
<comment type="caution">
    <text evidence="1">The sequence shown here is derived from an EMBL/GenBank/DDBJ whole genome shotgun (WGS) entry which is preliminary data.</text>
</comment>
<proteinExistence type="predicted"/>
<name>A0ACB6YX42_THEGA</name>
<feature type="non-terminal residue" evidence="1">
    <location>
        <position position="50"/>
    </location>
</feature>
<reference evidence="1" key="1">
    <citation type="submission" date="2019-10" db="EMBL/GenBank/DDBJ databases">
        <authorList>
            <consortium name="DOE Joint Genome Institute"/>
            <person name="Kuo A."/>
            <person name="Miyauchi S."/>
            <person name="Kiss E."/>
            <person name="Drula E."/>
            <person name="Kohler A."/>
            <person name="Sanchez-Garcia M."/>
            <person name="Andreopoulos B."/>
            <person name="Barry K.W."/>
            <person name="Bonito G."/>
            <person name="Buee M."/>
            <person name="Carver A."/>
            <person name="Chen C."/>
            <person name="Cichocki N."/>
            <person name="Clum A."/>
            <person name="Culley D."/>
            <person name="Crous P.W."/>
            <person name="Fauchery L."/>
            <person name="Girlanda M."/>
            <person name="Hayes R."/>
            <person name="Keri Z."/>
            <person name="Labutti K."/>
            <person name="Lipzen A."/>
            <person name="Lombard V."/>
            <person name="Magnuson J."/>
            <person name="Maillard F."/>
            <person name="Morin E."/>
            <person name="Murat C."/>
            <person name="Nolan M."/>
            <person name="Ohm R."/>
            <person name="Pangilinan J."/>
            <person name="Pereira M."/>
            <person name="Perotto S."/>
            <person name="Peter M."/>
            <person name="Riley R."/>
            <person name="Sitrit Y."/>
            <person name="Stielow B."/>
            <person name="Szollosi G."/>
            <person name="Zifcakova L."/>
            <person name="Stursova M."/>
            <person name="Spatafora J.W."/>
            <person name="Tedersoo L."/>
            <person name="Vaario L.-M."/>
            <person name="Yamada A."/>
            <person name="Yan M."/>
            <person name="Wang P."/>
            <person name="Xu J."/>
            <person name="Bruns T."/>
            <person name="Baldrian P."/>
            <person name="Vilgalys R."/>
            <person name="Henrissat B."/>
            <person name="Grigoriev I.V."/>
            <person name="Hibbett D."/>
            <person name="Nagy L.G."/>
            <person name="Martin F.M."/>
        </authorList>
    </citation>
    <scope>NUCLEOTIDE SEQUENCE</scope>
    <source>
        <strain evidence="1">P2</strain>
    </source>
</reference>
<accession>A0ACB6YX42</accession>
<dbReference type="EMBL" id="MU119048">
    <property type="protein sequence ID" value="KAF9641867.1"/>
    <property type="molecule type" value="Genomic_DNA"/>
</dbReference>
<dbReference type="Proteomes" id="UP000886501">
    <property type="component" value="Unassembled WGS sequence"/>
</dbReference>
<organism evidence="1 2">
    <name type="scientific">Thelephora ganbajun</name>
    <name type="common">Ganba fungus</name>
    <dbReference type="NCBI Taxonomy" id="370292"/>
    <lineage>
        <taxon>Eukaryota</taxon>
        <taxon>Fungi</taxon>
        <taxon>Dikarya</taxon>
        <taxon>Basidiomycota</taxon>
        <taxon>Agaricomycotina</taxon>
        <taxon>Agaricomycetes</taxon>
        <taxon>Thelephorales</taxon>
        <taxon>Thelephoraceae</taxon>
        <taxon>Thelephora</taxon>
    </lineage>
</organism>